<sequence length="963" mass="111650">MKNYTKIEERYIDEIQSKVTLLEHNKSGARICTILNDDNNKVFSIAFRTPPINDCGLTHILEHSVLCGSKSFPVKDPFVELLKSSLNTFLNAFTFPDKTAYPVASQNLKDFKNLMHVYMDAVFYPRIYEHEEIFKQEGWHYHLENIDDPITINGVVYNEMKGAFSDPTTILYNKIQEALFPNTAYHFVSGGDPKYIPELSYHVFKDFHSKFYHPSNSYIILYGNLDMEERLEWLDNAYLKDFNRIDFDTRLTFEKPFDKPKYVSYNYPIEKGDDKKDKTFLTYNVVFPSYKDVKLMIATSTLVTALFDVPGAPLREALIDAKIGKDISSYFEDGVLQPCISITAQNASDEDEERFIEIINSELKKIVENGLDKNSLLSLLNHQEFQARERAFNPRTPQGLNVGLSVMSSWLYDDKDCFSYLEVLKYYKELKEDLYNGYFEDIISKYILNNNHKAYVKLIPSDTVNEEKENILKDKLKNFKESLTKEELEGLVEATKKLKEYQSEEDSDSAIATLPKLSLEDINPNPEELKLEVIDSTPKVLFSDYPTNGIAYVKQYFDISHMESEDLLYAQLFVDTFKQLSTSKMNYKEINQKIQNDFGSLACGITCLKHYETHEAKVYFYTSFSAIEENVRDAFKLLYELLEDTKYTDEKRLFEYLCQLKTNLDMSIVQRGHQVALTRALSYIDEYSLDRDLTLGIAYNDFISSLVKDFDTKKDDIMNRLVSMRDKIFSKANMIYGFTGNKELYNHLSLLFNEYYLKLKDKNIYTKVEFKENVKNEAFTAPIDVNYVSRVGKFTDKYNGGLLVLDNAMSMDYLWMQVRVHGGAYGCMMSIDPTGYIGFTSYRDPNIKKTNDVYDASYRFVEEFNPSDEQLLKFKIGAIGNSESVMHVRDKADTARSFYLRGLSYSERCKNRSAILSITKEEIKGFSTMFKEAMADYTISCIGNTDKINEVKDMFKEIRPLSK</sequence>
<dbReference type="GO" id="GO:0046872">
    <property type="term" value="F:metal ion binding"/>
    <property type="evidence" value="ECO:0007669"/>
    <property type="project" value="InterPro"/>
</dbReference>
<dbReference type="PANTHER" id="PTHR43016:SF13">
    <property type="entry name" value="PRESEQUENCE PROTEASE, MITOCHONDRIAL"/>
    <property type="match status" value="1"/>
</dbReference>
<dbReference type="FunFam" id="3.30.830.10:FF:000034">
    <property type="entry name" value="presequence protease 1, chloroplastic/mitochondrial"/>
    <property type="match status" value="1"/>
</dbReference>
<dbReference type="Pfam" id="PF05193">
    <property type="entry name" value="Peptidase_M16_C"/>
    <property type="match status" value="1"/>
</dbReference>
<gene>
    <name evidence="2" type="ORF">EI71_01539</name>
</gene>
<dbReference type="InterPro" id="IPR007863">
    <property type="entry name" value="Peptidase_M16_C"/>
</dbReference>
<dbReference type="SUPFAM" id="SSF63411">
    <property type="entry name" value="LuxS/MPP-like metallohydrolase"/>
    <property type="match status" value="4"/>
</dbReference>
<dbReference type="RefSeq" id="WP_162849873.1">
    <property type="nucleotide sequence ID" value="NZ_QXEV01000021.1"/>
</dbReference>
<dbReference type="InParanoid" id="A0A397RK25"/>
<dbReference type="EMBL" id="QXEV01000021">
    <property type="protein sequence ID" value="RIA73958.1"/>
    <property type="molecule type" value="Genomic_DNA"/>
</dbReference>
<accession>A0A397RK25</accession>
<dbReference type="SMART" id="SM01264">
    <property type="entry name" value="M16C_associated"/>
    <property type="match status" value="1"/>
</dbReference>
<organism evidence="2 3">
    <name type="scientific">Anaeroplasma bactoclasticum</name>
    <dbReference type="NCBI Taxonomy" id="2088"/>
    <lineage>
        <taxon>Bacteria</taxon>
        <taxon>Bacillati</taxon>
        <taxon>Mycoplasmatota</taxon>
        <taxon>Mollicutes</taxon>
        <taxon>Anaeroplasmatales</taxon>
        <taxon>Anaeroplasmataceae</taxon>
        <taxon>Anaeroplasma</taxon>
    </lineage>
</organism>
<dbReference type="Pfam" id="PF22516">
    <property type="entry name" value="PreP_C"/>
    <property type="match status" value="1"/>
</dbReference>
<protein>
    <recommendedName>
        <fullName evidence="1">Peptidase M16C associated domain-containing protein</fullName>
    </recommendedName>
</protein>
<dbReference type="InterPro" id="IPR055130">
    <property type="entry name" value="PreP_C"/>
</dbReference>
<dbReference type="GO" id="GO:0016485">
    <property type="term" value="P:protein processing"/>
    <property type="evidence" value="ECO:0007669"/>
    <property type="project" value="TreeGrafter"/>
</dbReference>
<feature type="domain" description="Peptidase M16C associated" evidence="1">
    <location>
        <begin position="458"/>
        <end position="706"/>
    </location>
</feature>
<proteinExistence type="predicted"/>
<name>A0A397RK25_9MOLU</name>
<dbReference type="InterPro" id="IPR011249">
    <property type="entry name" value="Metalloenz_LuxS/M16"/>
</dbReference>
<evidence type="ECO:0000313" key="2">
    <source>
        <dbReference type="EMBL" id="RIA73958.1"/>
    </source>
</evidence>
<dbReference type="Proteomes" id="UP000266506">
    <property type="component" value="Unassembled WGS sequence"/>
</dbReference>
<dbReference type="InterPro" id="IPR013578">
    <property type="entry name" value="Peptidase_M16C_assoc"/>
</dbReference>
<keyword evidence="3" id="KW-1185">Reference proteome</keyword>
<evidence type="ECO:0000259" key="1">
    <source>
        <dbReference type="SMART" id="SM01264"/>
    </source>
</evidence>
<reference evidence="2 3" key="1">
    <citation type="submission" date="2018-08" db="EMBL/GenBank/DDBJ databases">
        <title>Genomic Encyclopedia of Archaeal and Bacterial Type Strains, Phase II (KMG-II): from individual species to whole genera.</title>
        <authorList>
            <person name="Goeker M."/>
        </authorList>
    </citation>
    <scope>NUCLEOTIDE SEQUENCE [LARGE SCALE GENOMIC DNA]</scope>
    <source>
        <strain evidence="2 3">ATCC 27112</strain>
    </source>
</reference>
<dbReference type="PANTHER" id="PTHR43016">
    <property type="entry name" value="PRESEQUENCE PROTEASE"/>
    <property type="match status" value="1"/>
</dbReference>
<comment type="caution">
    <text evidence="2">The sequence shown here is derived from an EMBL/GenBank/DDBJ whole genome shotgun (WGS) entry which is preliminary data.</text>
</comment>
<dbReference type="AlphaFoldDB" id="A0A397RK25"/>
<dbReference type="GO" id="GO:0004222">
    <property type="term" value="F:metalloendopeptidase activity"/>
    <property type="evidence" value="ECO:0007669"/>
    <property type="project" value="TreeGrafter"/>
</dbReference>
<evidence type="ECO:0000313" key="3">
    <source>
        <dbReference type="Proteomes" id="UP000266506"/>
    </source>
</evidence>
<dbReference type="Gene3D" id="3.30.830.10">
    <property type="entry name" value="Metalloenzyme, LuxS/M16 peptidase-like"/>
    <property type="match status" value="4"/>
</dbReference>
<dbReference type="Pfam" id="PF08367">
    <property type="entry name" value="M16C_assoc"/>
    <property type="match status" value="1"/>
</dbReference>